<sequence>MPRIWREHGSFTVSIPPSCTPYAIKPGVILTLNPTLTTTLTERIVATPTCLFDSFPTPTDGAEGDWEDFETLDLNSLRDPFYASTIPMAYSIAATTVLAYVLLLLLFLPNPPNARPWLQKVATMMVCICLTIAFAETTDVLSEEYNKVGSSVYSLANEARQVREQVVAGVVMKTGRVISDLFLWLAQVQTLIRLFPREREKAIIKWAGFALILLDTTFSVLQAFVSPLASTESFLDAIPALSYLFQLTLSMLYASCVIYYSIVKRRYAWFYRPLHPFQKMTEETGRLGARSIILVAVMGLVAVLTPIVFFIVDIAQKDLAGWGDYIRWVGAASASVVVWEWVDRIEGLEREERKDGVLGREVFEEDEEVRYYNHRDAGDDDTDRHDGGDRRGGVLGRGRRRRRERDISNTSPQHSTFSPPLTTITTPPPSAPNSAPTPPYSSSPSPHPPSSPPTSTPSPPPPHSPSSSSLSPSPPAPSPTLSPSASQWPPTTTNSPTPDSR</sequence>
<dbReference type="STRING" id="341454.A0A4S2N0Y0"/>
<feature type="compositionally biased region" description="Low complexity" evidence="6">
    <location>
        <begin position="415"/>
        <end position="425"/>
    </location>
</feature>
<evidence type="ECO:0000256" key="5">
    <source>
        <dbReference type="ARBA" id="ARBA00038109"/>
    </source>
</evidence>
<feature type="region of interest" description="Disordered" evidence="6">
    <location>
        <begin position="373"/>
        <end position="501"/>
    </location>
</feature>
<keyword evidence="2 7" id="KW-0812">Transmembrane</keyword>
<keyword evidence="3 7" id="KW-1133">Transmembrane helix</keyword>
<dbReference type="OrthoDB" id="5393256at2759"/>
<evidence type="ECO:0000256" key="6">
    <source>
        <dbReference type="SAM" id="MobiDB-lite"/>
    </source>
</evidence>
<dbReference type="FunCoup" id="A0A4S2N0Y0">
    <property type="interactions" value="24"/>
</dbReference>
<evidence type="ECO:0000256" key="4">
    <source>
        <dbReference type="ARBA" id="ARBA00023136"/>
    </source>
</evidence>
<dbReference type="GO" id="GO:0071467">
    <property type="term" value="P:cellular response to pH"/>
    <property type="evidence" value="ECO:0007669"/>
    <property type="project" value="TreeGrafter"/>
</dbReference>
<proteinExistence type="inferred from homology"/>
<feature type="compositionally biased region" description="Low complexity" evidence="6">
    <location>
        <begin position="481"/>
        <end position="501"/>
    </location>
</feature>
<feature type="transmembrane region" description="Helical" evidence="7">
    <location>
        <begin position="88"/>
        <end position="108"/>
    </location>
</feature>
<evidence type="ECO:0000313" key="8">
    <source>
        <dbReference type="EMBL" id="TGZ82701.1"/>
    </source>
</evidence>
<keyword evidence="4 7" id="KW-0472">Membrane</keyword>
<gene>
    <name evidence="8" type="ORF">EX30DRAFT_303850</name>
</gene>
<dbReference type="InterPro" id="IPR014844">
    <property type="entry name" value="PalH"/>
</dbReference>
<evidence type="ECO:0000256" key="7">
    <source>
        <dbReference type="SAM" id="Phobius"/>
    </source>
</evidence>
<comment type="subcellular location">
    <subcellularLocation>
        <location evidence="1">Membrane</location>
        <topology evidence="1">Multi-pass membrane protein</topology>
    </subcellularLocation>
</comment>
<evidence type="ECO:0000313" key="9">
    <source>
        <dbReference type="Proteomes" id="UP000298138"/>
    </source>
</evidence>
<evidence type="ECO:0000256" key="3">
    <source>
        <dbReference type="ARBA" id="ARBA00022989"/>
    </source>
</evidence>
<dbReference type="InParanoid" id="A0A4S2N0Y0"/>
<feature type="transmembrane region" description="Helical" evidence="7">
    <location>
        <begin position="241"/>
        <end position="262"/>
    </location>
</feature>
<evidence type="ECO:0000256" key="2">
    <source>
        <dbReference type="ARBA" id="ARBA00022692"/>
    </source>
</evidence>
<dbReference type="EMBL" id="ML220114">
    <property type="protein sequence ID" value="TGZ82701.1"/>
    <property type="molecule type" value="Genomic_DNA"/>
</dbReference>
<dbReference type="GO" id="GO:0005886">
    <property type="term" value="C:plasma membrane"/>
    <property type="evidence" value="ECO:0007669"/>
    <property type="project" value="TreeGrafter"/>
</dbReference>
<reference evidence="8 9" key="1">
    <citation type="submission" date="2019-04" db="EMBL/GenBank/DDBJ databases">
        <title>Comparative genomics and transcriptomics to analyze fruiting body development in filamentous ascomycetes.</title>
        <authorList>
            <consortium name="DOE Joint Genome Institute"/>
            <person name="Lutkenhaus R."/>
            <person name="Traeger S."/>
            <person name="Breuer J."/>
            <person name="Kuo A."/>
            <person name="Lipzen A."/>
            <person name="Pangilinan J."/>
            <person name="Dilworth D."/>
            <person name="Sandor L."/>
            <person name="Poggeler S."/>
            <person name="Barry K."/>
            <person name="Grigoriev I.V."/>
            <person name="Nowrousian M."/>
        </authorList>
    </citation>
    <scope>NUCLEOTIDE SEQUENCE [LARGE SCALE GENOMIC DNA]</scope>
    <source>
        <strain evidence="8 9">CBS 389.68</strain>
    </source>
</reference>
<dbReference type="PANTHER" id="PTHR35779">
    <property type="entry name" value="PH-RESPONSE REGULATOR PROTEIN PALH/RIM21"/>
    <property type="match status" value="1"/>
</dbReference>
<feature type="transmembrane region" description="Helical" evidence="7">
    <location>
        <begin position="207"/>
        <end position="229"/>
    </location>
</feature>
<feature type="compositionally biased region" description="Basic and acidic residues" evidence="6">
    <location>
        <begin position="373"/>
        <end position="392"/>
    </location>
</feature>
<organism evidence="8 9">
    <name type="scientific">Ascodesmis nigricans</name>
    <dbReference type="NCBI Taxonomy" id="341454"/>
    <lineage>
        <taxon>Eukaryota</taxon>
        <taxon>Fungi</taxon>
        <taxon>Dikarya</taxon>
        <taxon>Ascomycota</taxon>
        <taxon>Pezizomycotina</taxon>
        <taxon>Pezizomycetes</taxon>
        <taxon>Pezizales</taxon>
        <taxon>Ascodesmidaceae</taxon>
        <taxon>Ascodesmis</taxon>
    </lineage>
</organism>
<dbReference type="Pfam" id="PF08733">
    <property type="entry name" value="PalH"/>
    <property type="match status" value="1"/>
</dbReference>
<dbReference type="PRINTS" id="PR01217">
    <property type="entry name" value="PRICHEXTENSN"/>
</dbReference>
<name>A0A4S2N0Y0_9PEZI</name>
<feature type="transmembrane region" description="Helical" evidence="7">
    <location>
        <begin position="292"/>
        <end position="313"/>
    </location>
</feature>
<feature type="compositionally biased region" description="Pro residues" evidence="6">
    <location>
        <begin position="426"/>
        <end position="464"/>
    </location>
</feature>
<dbReference type="PANTHER" id="PTHR35779:SF1">
    <property type="entry name" value="PH-RESPONSE REGULATOR PROTEIN PALH_RIM21"/>
    <property type="match status" value="1"/>
</dbReference>
<protein>
    <submittedName>
        <fullName evidence="8">PalH-domain-containing protein</fullName>
    </submittedName>
</protein>
<dbReference type="AlphaFoldDB" id="A0A4S2N0Y0"/>
<comment type="similarity">
    <text evidence="5">Belongs to the palH/RIM21 family.</text>
</comment>
<dbReference type="Proteomes" id="UP000298138">
    <property type="component" value="Unassembled WGS sequence"/>
</dbReference>
<keyword evidence="9" id="KW-1185">Reference proteome</keyword>
<evidence type="ECO:0000256" key="1">
    <source>
        <dbReference type="ARBA" id="ARBA00004141"/>
    </source>
</evidence>
<accession>A0A4S2N0Y0</accession>